<sequence length="399" mass="39405">MALGVLNNISAIYAQNNLSNTQASLSKTLQQLSSGSRINSGADDAAGLSLANGLQASSTALTQSAKNASEGVDFLQVADGALSQVTSLLNRSITLATEASNGTLNGTQQGAADSEYQKILTEINTIGTNTEYNGINVFNNAANVYTSDGSTTQTYAGAALGAFSAGAIGLGGTVLNVVVGNTAVGTGSGGMDSLGNTIGANDLVMTDGSGSNPTYDLTALGVVGASTGTTAFAFSGTSGAYSARDITGSDIAAASVAGTDYAGNAITAGDAVYTDGAGNMYDLGTTAATTSFTPTGGNAATSLASASGAQAALSLINTAIKTVAADRGTLGANINTLSAVGNVMTMQSTNTLAAENDVTATDYGQATSDMSKFQILSQTGIAALSQANQSQQLITKLLQ</sequence>
<reference evidence="6" key="1">
    <citation type="submission" date="2023-03" db="EMBL/GenBank/DDBJ databases">
        <title>Edaphobacter sp.</title>
        <authorList>
            <person name="Huber K.J."/>
            <person name="Papendorf J."/>
            <person name="Pilke C."/>
            <person name="Bunk B."/>
            <person name="Sproeer C."/>
            <person name="Pester M."/>
        </authorList>
    </citation>
    <scope>NUCLEOTIDE SEQUENCE</scope>
    <source>
        <strain evidence="6">DSM 110680</strain>
    </source>
</reference>
<evidence type="ECO:0000256" key="3">
    <source>
        <dbReference type="RuleBase" id="RU362073"/>
    </source>
</evidence>
<accession>A0AAU7DFK3</accession>
<evidence type="ECO:0000256" key="1">
    <source>
        <dbReference type="ARBA" id="ARBA00005709"/>
    </source>
</evidence>
<feature type="domain" description="Flagellin N-terminal" evidence="4">
    <location>
        <begin position="5"/>
        <end position="141"/>
    </location>
</feature>
<keyword evidence="6" id="KW-0969">Cilium</keyword>
<dbReference type="RefSeq" id="WP_348261707.1">
    <property type="nucleotide sequence ID" value="NZ_CP121196.1"/>
</dbReference>
<proteinExistence type="inferred from homology"/>
<organism evidence="6">
    <name type="scientific">Telmatobacter sp. DSM 110680</name>
    <dbReference type="NCBI Taxonomy" id="3036704"/>
    <lineage>
        <taxon>Bacteria</taxon>
        <taxon>Pseudomonadati</taxon>
        <taxon>Acidobacteriota</taxon>
        <taxon>Terriglobia</taxon>
        <taxon>Terriglobales</taxon>
        <taxon>Acidobacteriaceae</taxon>
        <taxon>Telmatobacter</taxon>
    </lineage>
</organism>
<keyword evidence="6" id="KW-0966">Cell projection</keyword>
<dbReference type="PANTHER" id="PTHR42792">
    <property type="entry name" value="FLAGELLIN"/>
    <property type="match status" value="1"/>
</dbReference>
<name>A0AAU7DFK3_9BACT</name>
<protein>
    <recommendedName>
        <fullName evidence="3">Flagellin</fullName>
    </recommendedName>
</protein>
<dbReference type="PANTHER" id="PTHR42792:SF2">
    <property type="entry name" value="FLAGELLIN"/>
    <property type="match status" value="1"/>
</dbReference>
<gene>
    <name evidence="6" type="ORF">P8935_18125</name>
</gene>
<dbReference type="AlphaFoldDB" id="A0AAU7DFK3"/>
<dbReference type="SUPFAM" id="SSF64518">
    <property type="entry name" value="Phase 1 flagellin"/>
    <property type="match status" value="1"/>
</dbReference>
<keyword evidence="6" id="KW-0282">Flagellum</keyword>
<evidence type="ECO:0000259" key="5">
    <source>
        <dbReference type="Pfam" id="PF00700"/>
    </source>
</evidence>
<dbReference type="PRINTS" id="PR00207">
    <property type="entry name" value="FLAGELLIN"/>
</dbReference>
<evidence type="ECO:0000259" key="4">
    <source>
        <dbReference type="Pfam" id="PF00669"/>
    </source>
</evidence>
<comment type="function">
    <text evidence="3">Flagellin is the subunit protein which polymerizes to form the filaments of bacterial flagella.</text>
</comment>
<evidence type="ECO:0000313" key="6">
    <source>
        <dbReference type="EMBL" id="XBH16478.1"/>
    </source>
</evidence>
<comment type="subcellular location">
    <subcellularLocation>
        <location evidence="3">Secreted</location>
    </subcellularLocation>
    <subcellularLocation>
        <location evidence="3">Bacterial flagellum</location>
    </subcellularLocation>
</comment>
<keyword evidence="2 3" id="KW-0975">Bacterial flagellum</keyword>
<dbReference type="Gene3D" id="1.20.1330.10">
    <property type="entry name" value="f41 fragment of flagellin, N-terminal domain"/>
    <property type="match status" value="1"/>
</dbReference>
<dbReference type="InterPro" id="IPR046358">
    <property type="entry name" value="Flagellin_C"/>
</dbReference>
<evidence type="ECO:0000256" key="2">
    <source>
        <dbReference type="ARBA" id="ARBA00023143"/>
    </source>
</evidence>
<dbReference type="Gene3D" id="3.30.70.2120">
    <property type="match status" value="1"/>
</dbReference>
<dbReference type="GO" id="GO:0005198">
    <property type="term" value="F:structural molecule activity"/>
    <property type="evidence" value="ECO:0007669"/>
    <property type="project" value="UniProtKB-UniRule"/>
</dbReference>
<keyword evidence="3" id="KW-0964">Secreted</keyword>
<feature type="domain" description="Flagellin C-terminal" evidence="5">
    <location>
        <begin position="314"/>
        <end position="398"/>
    </location>
</feature>
<dbReference type="Pfam" id="PF00669">
    <property type="entry name" value="Flagellin_N"/>
    <property type="match status" value="1"/>
</dbReference>
<dbReference type="InterPro" id="IPR001492">
    <property type="entry name" value="Flagellin"/>
</dbReference>
<dbReference type="EMBL" id="CP121196">
    <property type="protein sequence ID" value="XBH16478.1"/>
    <property type="molecule type" value="Genomic_DNA"/>
</dbReference>
<dbReference type="InterPro" id="IPR001029">
    <property type="entry name" value="Flagellin_N"/>
</dbReference>
<dbReference type="GO" id="GO:0009288">
    <property type="term" value="C:bacterial-type flagellum"/>
    <property type="evidence" value="ECO:0007669"/>
    <property type="project" value="UniProtKB-SubCell"/>
</dbReference>
<dbReference type="InterPro" id="IPR042187">
    <property type="entry name" value="Flagellin_C_sub2"/>
</dbReference>
<comment type="similarity">
    <text evidence="1 3">Belongs to the bacterial flagellin family.</text>
</comment>
<dbReference type="Gene3D" id="6.10.10.10">
    <property type="entry name" value="Flagellar export chaperone, C-terminal domain"/>
    <property type="match status" value="1"/>
</dbReference>
<dbReference type="Pfam" id="PF00700">
    <property type="entry name" value="Flagellin_C"/>
    <property type="match status" value="1"/>
</dbReference>
<dbReference type="GO" id="GO:0005576">
    <property type="term" value="C:extracellular region"/>
    <property type="evidence" value="ECO:0007669"/>
    <property type="project" value="UniProtKB-SubCell"/>
</dbReference>